<dbReference type="Proteomes" id="UP001589750">
    <property type="component" value="Unassembled WGS sequence"/>
</dbReference>
<evidence type="ECO:0000313" key="4">
    <source>
        <dbReference type="Proteomes" id="UP001589750"/>
    </source>
</evidence>
<feature type="transmembrane region" description="Helical" evidence="2">
    <location>
        <begin position="39"/>
        <end position="60"/>
    </location>
</feature>
<keyword evidence="2" id="KW-0472">Membrane</keyword>
<protein>
    <submittedName>
        <fullName evidence="3">Uncharacterized protein</fullName>
    </submittedName>
</protein>
<gene>
    <name evidence="3" type="ORF">ACFFRI_06935</name>
</gene>
<feature type="region of interest" description="Disordered" evidence="1">
    <location>
        <begin position="63"/>
        <end position="159"/>
    </location>
</feature>
<name>A0ABV5K7P9_9ACTN</name>
<keyword evidence="2" id="KW-0812">Transmembrane</keyword>
<organism evidence="3 4">
    <name type="scientific">Nocardioides plantarum</name>
    <dbReference type="NCBI Taxonomy" id="29299"/>
    <lineage>
        <taxon>Bacteria</taxon>
        <taxon>Bacillati</taxon>
        <taxon>Actinomycetota</taxon>
        <taxon>Actinomycetes</taxon>
        <taxon>Propionibacteriales</taxon>
        <taxon>Nocardioidaceae</taxon>
        <taxon>Nocardioides</taxon>
    </lineage>
</organism>
<evidence type="ECO:0000256" key="1">
    <source>
        <dbReference type="SAM" id="MobiDB-lite"/>
    </source>
</evidence>
<dbReference type="RefSeq" id="WP_170215262.1">
    <property type="nucleotide sequence ID" value="NZ_JBHMDG010000008.1"/>
</dbReference>
<reference evidence="3 4" key="1">
    <citation type="submission" date="2024-09" db="EMBL/GenBank/DDBJ databases">
        <authorList>
            <person name="Sun Q."/>
            <person name="Mori K."/>
        </authorList>
    </citation>
    <scope>NUCLEOTIDE SEQUENCE [LARGE SCALE GENOMIC DNA]</scope>
    <source>
        <strain evidence="3 4">JCM 9626</strain>
    </source>
</reference>
<evidence type="ECO:0000313" key="3">
    <source>
        <dbReference type="EMBL" id="MFB9312776.1"/>
    </source>
</evidence>
<evidence type="ECO:0000256" key="2">
    <source>
        <dbReference type="SAM" id="Phobius"/>
    </source>
</evidence>
<dbReference type="EMBL" id="JBHMDG010000008">
    <property type="protein sequence ID" value="MFB9312776.1"/>
    <property type="molecule type" value="Genomic_DNA"/>
</dbReference>
<keyword evidence="4" id="KW-1185">Reference proteome</keyword>
<feature type="compositionally biased region" description="Low complexity" evidence="1">
    <location>
        <begin position="63"/>
        <end position="141"/>
    </location>
</feature>
<comment type="caution">
    <text evidence="3">The sequence shown here is derived from an EMBL/GenBank/DDBJ whole genome shotgun (WGS) entry which is preliminary data.</text>
</comment>
<proteinExistence type="predicted"/>
<sequence>MTTELERTLARELNAVADAIHVPAMSPVATTAPLRRAPWLPPLLAAAAVLLVAGALTVLLRQPGGSSATPPSWASSSASTPPASQEQTATSSSSPSSPVSTPPASQEQTATPPSSPSSPVSTSPASQEQATTPPSSLSSSPSTPPDPQAQTAPPVTFGPEQTLTDVVTKAGADERGALRDPNVIDDGEWTQLVRYAAGRPGTAEPCRDNGGGTMDCEIALDAHPGAAYYAILAPSDNAYGWQVTYLGLAHD</sequence>
<accession>A0ABV5K7P9</accession>
<keyword evidence="2" id="KW-1133">Transmembrane helix</keyword>